<evidence type="ECO:0000313" key="2">
    <source>
        <dbReference type="EMBL" id="GIM67013.1"/>
    </source>
</evidence>
<gene>
    <name evidence="2" type="ORF">Aau02nite_25530</name>
</gene>
<dbReference type="RefSeq" id="WP_212988571.1">
    <property type="nucleotide sequence ID" value="NZ_BAABEA010000019.1"/>
</dbReference>
<dbReference type="AlphaFoldDB" id="A0A919VRS8"/>
<reference evidence="2" key="1">
    <citation type="submission" date="2021-03" db="EMBL/GenBank/DDBJ databases">
        <title>Whole genome shotgun sequence of Actinoplanes auranticolor NBRC 12245.</title>
        <authorList>
            <person name="Komaki H."/>
            <person name="Tamura T."/>
        </authorList>
    </citation>
    <scope>NUCLEOTIDE SEQUENCE</scope>
    <source>
        <strain evidence="2">NBRC 12245</strain>
    </source>
</reference>
<name>A0A919VRS8_9ACTN</name>
<dbReference type="Proteomes" id="UP000681340">
    <property type="component" value="Unassembled WGS sequence"/>
</dbReference>
<accession>A0A919VRS8</accession>
<proteinExistence type="predicted"/>
<feature type="region of interest" description="Disordered" evidence="1">
    <location>
        <begin position="1"/>
        <end position="26"/>
    </location>
</feature>
<evidence type="ECO:0000256" key="1">
    <source>
        <dbReference type="SAM" id="MobiDB-lite"/>
    </source>
</evidence>
<protein>
    <submittedName>
        <fullName evidence="2">Uncharacterized protein</fullName>
    </submittedName>
</protein>
<dbReference type="EMBL" id="BOQL01000021">
    <property type="protein sequence ID" value="GIM67013.1"/>
    <property type="molecule type" value="Genomic_DNA"/>
</dbReference>
<organism evidence="2 3">
    <name type="scientific">Actinoplanes auranticolor</name>
    <dbReference type="NCBI Taxonomy" id="47988"/>
    <lineage>
        <taxon>Bacteria</taxon>
        <taxon>Bacillati</taxon>
        <taxon>Actinomycetota</taxon>
        <taxon>Actinomycetes</taxon>
        <taxon>Micromonosporales</taxon>
        <taxon>Micromonosporaceae</taxon>
        <taxon>Actinoplanes</taxon>
    </lineage>
</organism>
<comment type="caution">
    <text evidence="2">The sequence shown here is derived from an EMBL/GenBank/DDBJ whole genome shotgun (WGS) entry which is preliminary data.</text>
</comment>
<keyword evidence="3" id="KW-1185">Reference proteome</keyword>
<evidence type="ECO:0000313" key="3">
    <source>
        <dbReference type="Proteomes" id="UP000681340"/>
    </source>
</evidence>
<sequence length="386" mass="42007">MGLSDGPTQPLEYDRTPRSAPNGPQAGLFVSRAVDHIGSRTRNLRPRGDDRVRRLRELARDGRLAAAVADADEAGRRVLSAAAYDVVWPIVYSRLTYRVEQRRGHLSCMGGVHQLADECLDRFHDDVEAVVDDLLSRTRQPVHHLEAWIAGRVNAATVDGYRRRRGERGALQRPRLPGWLDTALGRDRWLTALAVRILEWVGVPQTAGNETWPVGSWAQERATVTGDWRGSDPDVVAREIETVLAVMRRRPEWFESYVERPLGRKQAPVAAMPVENGPGPAATPLALGDPGVAVESEMLRLAAAAVEVIGSRRGRGEDTQRIVVDVVRRVFGGSVPAVLDRAPHEAADPGSVTEALADPATVDRIVATVRAIISECGDGSAAPGCI</sequence>